<keyword evidence="2" id="KW-1185">Reference proteome</keyword>
<organism evidence="1 2">
    <name type="scientific">Nesidiocoris tenuis</name>
    <dbReference type="NCBI Taxonomy" id="355587"/>
    <lineage>
        <taxon>Eukaryota</taxon>
        <taxon>Metazoa</taxon>
        <taxon>Ecdysozoa</taxon>
        <taxon>Arthropoda</taxon>
        <taxon>Hexapoda</taxon>
        <taxon>Insecta</taxon>
        <taxon>Pterygota</taxon>
        <taxon>Neoptera</taxon>
        <taxon>Paraneoptera</taxon>
        <taxon>Hemiptera</taxon>
        <taxon>Heteroptera</taxon>
        <taxon>Panheteroptera</taxon>
        <taxon>Cimicomorpha</taxon>
        <taxon>Miridae</taxon>
        <taxon>Dicyphina</taxon>
        <taxon>Nesidiocoris</taxon>
    </lineage>
</organism>
<evidence type="ECO:0000313" key="2">
    <source>
        <dbReference type="Proteomes" id="UP001307889"/>
    </source>
</evidence>
<sequence>MMRRLLAIVSLTNCSWHHHHNHGDAQHPFIVPPTIQDLQQQHERILLVDVQELCALPSSLQFSVMDRRTPLSHSFSRVIFHLTLAPFRFGPFTLAHLALSQYDLSSNS</sequence>
<gene>
    <name evidence="1" type="ORF">NTJ_02638</name>
</gene>
<dbReference type="EMBL" id="AP028910">
    <property type="protein sequence ID" value="BES89831.1"/>
    <property type="molecule type" value="Genomic_DNA"/>
</dbReference>
<evidence type="ECO:0008006" key="3">
    <source>
        <dbReference type="Google" id="ProtNLM"/>
    </source>
</evidence>
<evidence type="ECO:0000313" key="1">
    <source>
        <dbReference type="EMBL" id="BES89831.1"/>
    </source>
</evidence>
<reference evidence="1 2" key="1">
    <citation type="submission" date="2023-09" db="EMBL/GenBank/DDBJ databases">
        <title>Nesidiocoris tenuis whole genome shotgun sequence.</title>
        <authorList>
            <person name="Shibata T."/>
            <person name="Shimoda M."/>
            <person name="Kobayashi T."/>
            <person name="Uehara T."/>
        </authorList>
    </citation>
    <scope>NUCLEOTIDE SEQUENCE [LARGE SCALE GENOMIC DNA]</scope>
    <source>
        <strain evidence="1 2">Japan</strain>
    </source>
</reference>
<accession>A0ABN7AC06</accession>
<name>A0ABN7AC06_9HEMI</name>
<dbReference type="Proteomes" id="UP001307889">
    <property type="component" value="Chromosome 2"/>
</dbReference>
<protein>
    <recommendedName>
        <fullName evidence="3">Secreted protein</fullName>
    </recommendedName>
</protein>
<proteinExistence type="predicted"/>